<dbReference type="AlphaFoldDB" id="A0A514CN58"/>
<keyword evidence="3" id="KW-0548">Nucleotidyltransferase</keyword>
<dbReference type="GO" id="GO:0004475">
    <property type="term" value="F:mannose-1-phosphate guanylyltransferase (GTP) activity"/>
    <property type="evidence" value="ECO:0007669"/>
    <property type="project" value="InterPro"/>
</dbReference>
<accession>A0A514CN58</accession>
<dbReference type="RefSeq" id="WP_141616470.1">
    <property type="nucleotide sequence ID" value="NZ_CP041253.1"/>
</dbReference>
<keyword evidence="3" id="KW-0808">Transferase</keyword>
<dbReference type="CDD" id="cd02509">
    <property type="entry name" value="GDP-M1P_Guanylyltransferase"/>
    <property type="match status" value="1"/>
</dbReference>
<dbReference type="Gene3D" id="3.90.550.10">
    <property type="entry name" value="Spore Coat Polysaccharide Biosynthesis Protein SpsA, Chain A"/>
    <property type="match status" value="1"/>
</dbReference>
<evidence type="ECO:0000313" key="4">
    <source>
        <dbReference type="Proteomes" id="UP000316614"/>
    </source>
</evidence>
<dbReference type="InterPro" id="IPR049577">
    <property type="entry name" value="GMPP_N"/>
</dbReference>
<evidence type="ECO:0000259" key="2">
    <source>
        <dbReference type="Pfam" id="PF22640"/>
    </source>
</evidence>
<dbReference type="Proteomes" id="UP000316614">
    <property type="component" value="Chromosome"/>
</dbReference>
<dbReference type="InterPro" id="IPR054566">
    <property type="entry name" value="ManC/GMP-like_b-helix"/>
</dbReference>
<dbReference type="SUPFAM" id="SSF53448">
    <property type="entry name" value="Nucleotide-diphospho-sugar transferases"/>
    <property type="match status" value="1"/>
</dbReference>
<dbReference type="PANTHER" id="PTHR46390">
    <property type="entry name" value="MANNOSE-1-PHOSPHATE GUANYLYLTRANSFERASE"/>
    <property type="match status" value="1"/>
</dbReference>
<dbReference type="InterPro" id="IPR051161">
    <property type="entry name" value="Mannose-6P_isomerase_type2"/>
</dbReference>
<dbReference type="KEGG" id="echi:FKX85_20360"/>
<dbReference type="GO" id="GO:0009298">
    <property type="term" value="P:GDP-mannose biosynthetic process"/>
    <property type="evidence" value="ECO:0007669"/>
    <property type="project" value="TreeGrafter"/>
</dbReference>
<protein>
    <submittedName>
        <fullName evidence="3">Mannose-1-phosphate guanylyltransferase</fullName>
    </submittedName>
</protein>
<dbReference type="EMBL" id="CP041253">
    <property type="protein sequence ID" value="QDH81255.1"/>
    <property type="molecule type" value="Genomic_DNA"/>
</dbReference>
<feature type="domain" description="Nucleotidyl transferase" evidence="1">
    <location>
        <begin position="5"/>
        <end position="268"/>
    </location>
</feature>
<organism evidence="3 4">
    <name type="scientific">Echinicola soli</name>
    <dbReference type="NCBI Taxonomy" id="2591634"/>
    <lineage>
        <taxon>Bacteria</taxon>
        <taxon>Pseudomonadati</taxon>
        <taxon>Bacteroidota</taxon>
        <taxon>Cytophagia</taxon>
        <taxon>Cytophagales</taxon>
        <taxon>Cyclobacteriaceae</taxon>
        <taxon>Echinicola</taxon>
    </lineage>
</organism>
<sequence>MEIINIVLSGGVGSRLWPLSRKSCPKQYLPIFEERTLFQKTVERNQKLCDQLMIVGNQANYELSRKDIKGLGIEGYMEVIEACPRNTAAAIAFAAFRSRPEDILFVTPSDHLITTGDSYTKSVERAIALAKEDHIVTFGLKPTRPETGFGYIEADGESVKGFREKPDLATAEQFLEKGNFLWNSGMFCFKAEVFLSELERYEPEVFRRSQEAMAAAEDGFLDQEMSMKIPSISVDYAVMERTQKIKVVPSSFGWSDMGSFESVFEYMEQHGYQPDENGNMIIGSNVHTEFVGLENTILVQTKDAILVLKKESAQEVKKVFEKLEKDKPELVN</sequence>
<proteinExistence type="predicted"/>
<reference evidence="3 4" key="1">
    <citation type="submission" date="2019-06" db="EMBL/GenBank/DDBJ databases">
        <title>Echinicola alkalisoli sp. nov. isolated from saline soil.</title>
        <authorList>
            <person name="Sun J.-Q."/>
            <person name="Xu L."/>
        </authorList>
    </citation>
    <scope>NUCLEOTIDE SEQUENCE [LARGE SCALE GENOMIC DNA]</scope>
    <source>
        <strain evidence="3 4">LN3S3</strain>
    </source>
</reference>
<keyword evidence="4" id="KW-1185">Reference proteome</keyword>
<dbReference type="OrthoDB" id="9806359at2"/>
<name>A0A514CN58_9BACT</name>
<dbReference type="Pfam" id="PF22640">
    <property type="entry name" value="ManC_GMP_beta-helix"/>
    <property type="match status" value="1"/>
</dbReference>
<dbReference type="InterPro" id="IPR029044">
    <property type="entry name" value="Nucleotide-diphossugar_trans"/>
</dbReference>
<gene>
    <name evidence="3" type="ORF">FKX85_20360</name>
</gene>
<dbReference type="Pfam" id="PF00483">
    <property type="entry name" value="NTP_transferase"/>
    <property type="match status" value="1"/>
</dbReference>
<dbReference type="InterPro" id="IPR005835">
    <property type="entry name" value="NTP_transferase_dom"/>
</dbReference>
<evidence type="ECO:0000259" key="1">
    <source>
        <dbReference type="Pfam" id="PF00483"/>
    </source>
</evidence>
<dbReference type="PANTHER" id="PTHR46390:SF1">
    <property type="entry name" value="MANNOSE-1-PHOSPHATE GUANYLYLTRANSFERASE"/>
    <property type="match status" value="1"/>
</dbReference>
<evidence type="ECO:0000313" key="3">
    <source>
        <dbReference type="EMBL" id="QDH81255.1"/>
    </source>
</evidence>
<dbReference type="SUPFAM" id="SSF159283">
    <property type="entry name" value="Guanosine diphospho-D-mannose pyrophosphorylase/mannose-6-phosphate isomerase linker domain"/>
    <property type="match status" value="1"/>
</dbReference>
<feature type="domain" description="MannoseP isomerase/GMP-like beta-helix" evidence="2">
    <location>
        <begin position="278"/>
        <end position="323"/>
    </location>
</feature>